<comment type="caution">
    <text evidence="1">The sequence shown here is derived from an EMBL/GenBank/DDBJ whole genome shotgun (WGS) entry which is preliminary data.</text>
</comment>
<name>A0A951ITI2_9BACT</name>
<accession>A0A951ITI2</accession>
<dbReference type="AlphaFoldDB" id="A0A951ITI2"/>
<organism evidence="1 2">
    <name type="scientific">Arthrospiribacter ruber</name>
    <dbReference type="NCBI Taxonomy" id="2487934"/>
    <lineage>
        <taxon>Bacteria</taxon>
        <taxon>Pseudomonadati</taxon>
        <taxon>Bacteroidota</taxon>
        <taxon>Cytophagia</taxon>
        <taxon>Cytophagales</taxon>
        <taxon>Cyclobacteriaceae</taxon>
        <taxon>Arthrospiribacter</taxon>
    </lineage>
</organism>
<proteinExistence type="predicted"/>
<evidence type="ECO:0008006" key="3">
    <source>
        <dbReference type="Google" id="ProtNLM"/>
    </source>
</evidence>
<sequence>MKIGVIYSLHREGNNSIFPFLAFKEALRREGLKFVYIHSYKEALTTKVDFLIVSDISLSQLLKGRSTKLDFLKVLRKTQNCPVVFLSANDATGPIFPSFVEEVDLFLVKQLLKDKSIYLKPLKRHFFRDKMMNQFKFKNAGDFEPIALDKSHLPKIGVSWNLALIDWKTQSSNKLKKYFKIFTKNNSVISPEAVNPLDQRSIKIMFRGNLFPEDHDVFRLHRLLTLRVFKKFDLVTTSVANVKISPKAYLDQMKNTIISLSPFGWGEICYRDFESFKSGALLFKPDMSHIDTYPDIYKPENHISYNWDASDLEEKINRVLADPSAYQHLADRGKMDFDNAINPEISGPEFVRHFRGILEKAKENFENR</sequence>
<evidence type="ECO:0000313" key="2">
    <source>
        <dbReference type="Proteomes" id="UP000727490"/>
    </source>
</evidence>
<dbReference type="Proteomes" id="UP000727490">
    <property type="component" value="Unassembled WGS sequence"/>
</dbReference>
<dbReference type="EMBL" id="RPHB01000001">
    <property type="protein sequence ID" value="MBW3466379.1"/>
    <property type="molecule type" value="Genomic_DNA"/>
</dbReference>
<keyword evidence="2" id="KW-1185">Reference proteome</keyword>
<gene>
    <name evidence="1" type="ORF">EGN73_00940</name>
</gene>
<evidence type="ECO:0000313" key="1">
    <source>
        <dbReference type="EMBL" id="MBW3466379.1"/>
    </source>
</evidence>
<dbReference type="RefSeq" id="WP_219286190.1">
    <property type="nucleotide sequence ID" value="NZ_RPHB01000001.1"/>
</dbReference>
<reference evidence="1 2" key="1">
    <citation type="journal article" date="2020" name="Syst. Appl. Microbiol.">
        <title>Arthrospiribacter ruber gen. nov., sp. nov., a novel bacterium isolated from Arthrospira cultures.</title>
        <authorList>
            <person name="Waleron M."/>
            <person name="Misztak A."/>
            <person name="Waleron M.M."/>
            <person name="Furmaniak M."/>
            <person name="Mrozik A."/>
            <person name="Waleron K."/>
        </authorList>
    </citation>
    <scope>NUCLEOTIDE SEQUENCE [LARGE SCALE GENOMIC DNA]</scope>
    <source>
        <strain evidence="1 2">DPMB0001</strain>
    </source>
</reference>
<protein>
    <recommendedName>
        <fullName evidence="3">Glycosyltransferase family 1 protein</fullName>
    </recommendedName>
</protein>